<dbReference type="OrthoDB" id="2502197at2759"/>
<evidence type="ECO:0000256" key="1">
    <source>
        <dbReference type="SAM" id="SignalP"/>
    </source>
</evidence>
<dbReference type="AlphaFoldDB" id="A0A0L6UIG3"/>
<reference evidence="2 3" key="1">
    <citation type="submission" date="2015-08" db="EMBL/GenBank/DDBJ databases">
        <title>Next Generation Sequencing and Analysis of the Genome of Puccinia sorghi L Schw, the Causal Agent of Maize Common Rust.</title>
        <authorList>
            <person name="Rochi L."/>
            <person name="Burguener G."/>
            <person name="Darino M."/>
            <person name="Turjanski A."/>
            <person name="Kreff E."/>
            <person name="Dieguez M.J."/>
            <person name="Sacco F."/>
        </authorList>
    </citation>
    <scope>NUCLEOTIDE SEQUENCE [LARGE SCALE GENOMIC DNA]</scope>
    <source>
        <strain evidence="2 3">RO10H11247</strain>
    </source>
</reference>
<evidence type="ECO:0000313" key="2">
    <source>
        <dbReference type="EMBL" id="KNZ48303.1"/>
    </source>
</evidence>
<keyword evidence="1" id="KW-0732">Signal</keyword>
<proteinExistence type="predicted"/>
<organism evidence="2 3">
    <name type="scientific">Puccinia sorghi</name>
    <dbReference type="NCBI Taxonomy" id="27349"/>
    <lineage>
        <taxon>Eukaryota</taxon>
        <taxon>Fungi</taxon>
        <taxon>Dikarya</taxon>
        <taxon>Basidiomycota</taxon>
        <taxon>Pucciniomycotina</taxon>
        <taxon>Pucciniomycetes</taxon>
        <taxon>Pucciniales</taxon>
        <taxon>Pucciniaceae</taxon>
        <taxon>Puccinia</taxon>
    </lineage>
</organism>
<feature type="signal peptide" evidence="1">
    <location>
        <begin position="1"/>
        <end position="21"/>
    </location>
</feature>
<name>A0A0L6UIG3_9BASI</name>
<accession>A0A0L6UIG3</accession>
<evidence type="ECO:0000313" key="3">
    <source>
        <dbReference type="Proteomes" id="UP000037035"/>
    </source>
</evidence>
<gene>
    <name evidence="2" type="ORF">VP01_5765g2</name>
</gene>
<protein>
    <submittedName>
        <fullName evidence="2">Uncharacterized protein</fullName>
    </submittedName>
</protein>
<dbReference type="VEuPathDB" id="FungiDB:VP01_5765g2"/>
<dbReference type="Proteomes" id="UP000037035">
    <property type="component" value="Unassembled WGS sequence"/>
</dbReference>
<dbReference type="EMBL" id="LAVV01011013">
    <property type="protein sequence ID" value="KNZ48303.1"/>
    <property type="molecule type" value="Genomic_DNA"/>
</dbReference>
<keyword evidence="3" id="KW-1185">Reference proteome</keyword>
<sequence length="161" mass="17453">MFTFARLRLALLLGRSRRTSSAVILVCTSEHEDANGPIADQTSRANVAPINRPSKSPATQFQRVSLSDNRLSSPVALDSLAIPFSSRAPCTGVPKNLLTGKDLKTDFGFVNNKNIDGQLKKVMYGVDELGNIVANSAHFYGWMIVSKQAGSGGDKDRDRKT</sequence>
<comment type="caution">
    <text evidence="2">The sequence shown here is derived from an EMBL/GenBank/DDBJ whole genome shotgun (WGS) entry which is preliminary data.</text>
</comment>
<feature type="chain" id="PRO_5005567490" evidence="1">
    <location>
        <begin position="22"/>
        <end position="161"/>
    </location>
</feature>